<dbReference type="EMBL" id="CAVK010000007">
    <property type="protein sequence ID" value="CCW15783.1"/>
    <property type="molecule type" value="Genomic_DNA"/>
</dbReference>
<reference evidence="2" key="2">
    <citation type="submission" date="2013-04" db="EMBL/GenBank/DDBJ databases">
        <title>Bisphenol A degrading Sphingobium sp. strain BiD32.</title>
        <authorList>
            <person name="Nielsen J.L."/>
            <person name="Zhou N.A."/>
            <person name="Kjeldal H."/>
        </authorList>
    </citation>
    <scope>NUCLEOTIDE SEQUENCE [LARGE SCALE GENOMIC DNA]</scope>
    <source>
        <strain evidence="2">BiD32</strain>
    </source>
</reference>
<evidence type="ECO:0000313" key="1">
    <source>
        <dbReference type="EMBL" id="CCW15783.1"/>
    </source>
</evidence>
<protein>
    <submittedName>
        <fullName evidence="1">Uncharacterized protein</fullName>
    </submittedName>
</protein>
<gene>
    <name evidence="1" type="ORF">EBBID32_1110</name>
</gene>
<keyword evidence="2" id="KW-1185">Reference proteome</keyword>
<name>N1MK47_9SPHN</name>
<organism evidence="1 2">
    <name type="scientific">Sphingobium indicum BiD32</name>
    <dbReference type="NCBI Taxonomy" id="1301087"/>
    <lineage>
        <taxon>Bacteria</taxon>
        <taxon>Pseudomonadati</taxon>
        <taxon>Pseudomonadota</taxon>
        <taxon>Alphaproteobacteria</taxon>
        <taxon>Sphingomonadales</taxon>
        <taxon>Sphingomonadaceae</taxon>
        <taxon>Sphingobium</taxon>
    </lineage>
</organism>
<comment type="caution">
    <text evidence="1">The sequence shown here is derived from an EMBL/GenBank/DDBJ whole genome shotgun (WGS) entry which is preliminary data.</text>
</comment>
<evidence type="ECO:0000313" key="2">
    <source>
        <dbReference type="Proteomes" id="UP000013201"/>
    </source>
</evidence>
<dbReference type="AlphaFoldDB" id="N1MK47"/>
<accession>N1MK47</accession>
<dbReference type="Proteomes" id="UP000013201">
    <property type="component" value="Unassembled WGS sequence"/>
</dbReference>
<reference evidence="1 2" key="1">
    <citation type="submission" date="2013-03" db="EMBL/GenBank/DDBJ databases">
        <authorList>
            <person name="Le V."/>
        </authorList>
    </citation>
    <scope>NUCLEOTIDE SEQUENCE [LARGE SCALE GENOMIC DNA]</scope>
    <source>
        <strain evidence="1 2">BiD32</strain>
    </source>
</reference>
<sequence>MTDPDIIQAREIVKATLNPDSHKRCNCRAEIDAGQWDRGHKVRASLAGIKRGRALARTCDCAVCASDMKGIVPCVREDDHGQ</sequence>
<proteinExistence type="predicted"/>
<dbReference type="RefSeq" id="WP_006948837.1">
    <property type="nucleotide sequence ID" value="NZ_CAVK010000007.1"/>
</dbReference>